<feature type="region of interest" description="Disordered" evidence="1">
    <location>
        <begin position="324"/>
        <end position="380"/>
    </location>
</feature>
<sequence length="471" mass="53425">MSQPLGARKGCLSSLPSQQQLLLHRNHVEKEQESNDRMSFQNSHGIMMNENNFDDDLESVALSRNEDELEDELPSSPTVAPCTPNHKNRHENTSDEISELPEISPFQSPYVTRSSRKSRTELMYSNVYGRKKPQKVSNREIENRLRNDFPERAKELERRHKERLQARQFTPACCDAILGLGFIEPSFMMLGDSATSKLRSTNTAKRDNDGSQSEFESPEKKIKSCEDPFEFYSPPPLSQKDPATPQEKLAKQIIARLRKVSKRWDVSQIISKDNIDLIALTKATNPDCELFKSVKGPQRDMYIQEIVSVVKEFTSVASGSFNDQQENHVSTSRAVKREENSVNDSSLNANAVSSSIHHSTIVKKEKDNNEKHSIETPRKNRDHVIKLENMESPNLLNTVKLQKNTTLTPKSYEQQTNACSSSTPHKSPSPINITNRRVLATPSVDAVIIIDDDDQDEDDCKFLCKKEPTKV</sequence>
<proteinExistence type="predicted"/>
<evidence type="ECO:0000256" key="1">
    <source>
        <dbReference type="SAM" id="MobiDB-lite"/>
    </source>
</evidence>
<evidence type="ECO:0000313" key="2">
    <source>
        <dbReference type="EMBL" id="KAF0979201.1"/>
    </source>
</evidence>
<feature type="compositionally biased region" description="Polar residues" evidence="1">
    <location>
        <begin position="324"/>
        <end position="333"/>
    </location>
</feature>
<name>A0A6A5BXH0_NAEFO</name>
<dbReference type="OMA" id="PNINAHQ"/>
<dbReference type="GeneID" id="68108762"/>
<dbReference type="VEuPathDB" id="AmoebaDB:NF0075580"/>
<gene>
    <name evidence="2" type="ORF">FDP41_001544</name>
</gene>
<keyword evidence="3" id="KW-1185">Reference proteome</keyword>
<evidence type="ECO:0000313" key="3">
    <source>
        <dbReference type="Proteomes" id="UP000444721"/>
    </source>
</evidence>
<dbReference type="EMBL" id="VFQX01000027">
    <property type="protein sequence ID" value="KAF0979201.1"/>
    <property type="molecule type" value="Genomic_DNA"/>
</dbReference>
<protein>
    <submittedName>
        <fullName evidence="2">Uncharacterized protein</fullName>
    </submittedName>
</protein>
<comment type="caution">
    <text evidence="2">The sequence shown here is derived from an EMBL/GenBank/DDBJ whole genome shotgun (WGS) entry which is preliminary data.</text>
</comment>
<feature type="compositionally biased region" description="Polar residues" evidence="1">
    <location>
        <begin position="342"/>
        <end position="358"/>
    </location>
</feature>
<dbReference type="AlphaFoldDB" id="A0A6A5BXH0"/>
<feature type="compositionally biased region" description="Basic and acidic residues" evidence="1">
    <location>
        <begin position="362"/>
        <end position="380"/>
    </location>
</feature>
<dbReference type="RefSeq" id="XP_044563914.1">
    <property type="nucleotide sequence ID" value="XM_044704640.1"/>
</dbReference>
<feature type="region of interest" description="Disordered" evidence="1">
    <location>
        <begin position="200"/>
        <end position="222"/>
    </location>
</feature>
<reference evidence="2 3" key="1">
    <citation type="journal article" date="2019" name="Sci. Rep.">
        <title>Nanopore sequencing improves the draft genome of the human pathogenic amoeba Naegleria fowleri.</title>
        <authorList>
            <person name="Liechti N."/>
            <person name="Schurch N."/>
            <person name="Bruggmann R."/>
            <person name="Wittwer M."/>
        </authorList>
    </citation>
    <scope>NUCLEOTIDE SEQUENCE [LARGE SCALE GENOMIC DNA]</scope>
    <source>
        <strain evidence="2 3">ATCC 30894</strain>
    </source>
</reference>
<dbReference type="Proteomes" id="UP000444721">
    <property type="component" value="Unassembled WGS sequence"/>
</dbReference>
<accession>A0A6A5BXH0</accession>
<dbReference type="VEuPathDB" id="AmoebaDB:FDP41_001544"/>
<feature type="region of interest" description="Disordered" evidence="1">
    <location>
        <begin position="65"/>
        <end position="96"/>
    </location>
</feature>
<organism evidence="2 3">
    <name type="scientific">Naegleria fowleri</name>
    <name type="common">Brain eating amoeba</name>
    <dbReference type="NCBI Taxonomy" id="5763"/>
    <lineage>
        <taxon>Eukaryota</taxon>
        <taxon>Discoba</taxon>
        <taxon>Heterolobosea</taxon>
        <taxon>Tetramitia</taxon>
        <taxon>Eutetramitia</taxon>
        <taxon>Vahlkampfiidae</taxon>
        <taxon>Naegleria</taxon>
    </lineage>
</organism>
<dbReference type="OrthoDB" id="10448120at2759"/>